<dbReference type="Pfam" id="PF00583">
    <property type="entry name" value="Acetyltransf_1"/>
    <property type="match status" value="1"/>
</dbReference>
<dbReference type="RefSeq" id="WP_010620186.1">
    <property type="nucleotide sequence ID" value="NZ_CP042371.1"/>
</dbReference>
<gene>
    <name evidence="2" type="ORF">C5L31_000298</name>
</gene>
<dbReference type="Proteomes" id="UP000294854">
    <property type="component" value="Unassembled WGS sequence"/>
</dbReference>
<dbReference type="AlphaFoldDB" id="A0A4R5NL95"/>
<evidence type="ECO:0000313" key="3">
    <source>
        <dbReference type="Proteomes" id="UP000294854"/>
    </source>
</evidence>
<sequence length="195" mass="22494">MKIIKLNEANSRAQFEVSQIFVDGFYDWLKFFSKDREKLSRAFAHIFNADVFYIAVEDGAVMGFAACTNSQHPSIMLNKKEFRKHFGLIMGTIAYRILHRELETKPYPFTLEPNMGAIEFVATSANHRDKGVATALINYLHENTPFSSYVLEVADSNLKAINLYKKLGYQVFMKVSEKHAKQSGFENYLYMKYSQ</sequence>
<name>A0A4R5NL95_9LACO</name>
<evidence type="ECO:0000313" key="2">
    <source>
        <dbReference type="EMBL" id="TDG75424.1"/>
    </source>
</evidence>
<dbReference type="InterPro" id="IPR000182">
    <property type="entry name" value="GNAT_dom"/>
</dbReference>
<dbReference type="PROSITE" id="PS51186">
    <property type="entry name" value="GNAT"/>
    <property type="match status" value="1"/>
</dbReference>
<dbReference type="OrthoDB" id="9799092at2"/>
<reference evidence="2 3" key="1">
    <citation type="journal article" date="2019" name="Appl. Microbiol. Biotechnol.">
        <title>Uncovering carbohydrate metabolism through a genotype-phenotype association study of 56 lactic acid bacteria genomes.</title>
        <authorList>
            <person name="Buron-Moles G."/>
            <person name="Chailyan A."/>
            <person name="Dolejs I."/>
            <person name="Forster J."/>
            <person name="Miks M.H."/>
        </authorList>
    </citation>
    <scope>NUCLEOTIDE SEQUENCE [LARGE SCALE GENOMIC DNA]</scope>
    <source>
        <strain evidence="2 3">ATCC 49373</strain>
    </source>
</reference>
<proteinExistence type="predicted"/>
<evidence type="ECO:0000259" key="1">
    <source>
        <dbReference type="PROSITE" id="PS51186"/>
    </source>
</evidence>
<dbReference type="STRING" id="1122149.FD44_GL001456"/>
<feature type="domain" description="N-acetyltransferase" evidence="1">
    <location>
        <begin position="4"/>
        <end position="192"/>
    </location>
</feature>
<dbReference type="EMBL" id="PUFO01000066">
    <property type="protein sequence ID" value="TDG75424.1"/>
    <property type="molecule type" value="Genomic_DNA"/>
</dbReference>
<keyword evidence="3" id="KW-1185">Reference proteome</keyword>
<dbReference type="SUPFAM" id="SSF55729">
    <property type="entry name" value="Acyl-CoA N-acyltransferases (Nat)"/>
    <property type="match status" value="1"/>
</dbReference>
<protein>
    <recommendedName>
        <fullName evidence="1">N-acetyltransferase domain-containing protein</fullName>
    </recommendedName>
</protein>
<dbReference type="GO" id="GO:0016747">
    <property type="term" value="F:acyltransferase activity, transferring groups other than amino-acyl groups"/>
    <property type="evidence" value="ECO:0007669"/>
    <property type="project" value="InterPro"/>
</dbReference>
<comment type="caution">
    <text evidence="2">The sequence shown here is derived from an EMBL/GenBank/DDBJ whole genome shotgun (WGS) entry which is preliminary data.</text>
</comment>
<dbReference type="InterPro" id="IPR016181">
    <property type="entry name" value="Acyl_CoA_acyltransferase"/>
</dbReference>
<accession>A0A4R5NL95</accession>
<organism evidence="2 3">
    <name type="scientific">Secundilactobacillus malefermentans</name>
    <dbReference type="NCBI Taxonomy" id="176292"/>
    <lineage>
        <taxon>Bacteria</taxon>
        <taxon>Bacillati</taxon>
        <taxon>Bacillota</taxon>
        <taxon>Bacilli</taxon>
        <taxon>Lactobacillales</taxon>
        <taxon>Lactobacillaceae</taxon>
        <taxon>Secundilactobacillus</taxon>
    </lineage>
</organism>
<dbReference type="Gene3D" id="3.40.630.30">
    <property type="match status" value="1"/>
</dbReference>